<feature type="compositionally biased region" description="Polar residues" evidence="1">
    <location>
        <begin position="1"/>
        <end position="16"/>
    </location>
</feature>
<gene>
    <name evidence="2" type="ORF">H5411_34970</name>
</gene>
<name>A0A8E2B9S0_9PSEU</name>
<dbReference type="AlphaFoldDB" id="A0A8E2B9S0"/>
<reference evidence="2 3" key="1">
    <citation type="submission" date="2020-08" db="EMBL/GenBank/DDBJ databases">
        <title>Amycolatopsis echigonensis JCM 21831.</title>
        <authorList>
            <person name="Tedsree N."/>
            <person name="Kuncharoen N."/>
            <person name="Likhitwitayawuid K."/>
            <person name="Tanasupawat S."/>
        </authorList>
    </citation>
    <scope>NUCLEOTIDE SEQUENCE [LARGE SCALE GENOMIC DNA]</scope>
    <source>
        <strain evidence="2 3">JCM 21831</strain>
    </source>
</reference>
<evidence type="ECO:0000313" key="2">
    <source>
        <dbReference type="EMBL" id="MBB2504333.1"/>
    </source>
</evidence>
<dbReference type="Proteomes" id="UP000550260">
    <property type="component" value="Unassembled WGS sequence"/>
</dbReference>
<organism evidence="2 3">
    <name type="scientific">Amycolatopsis echigonensis</name>
    <dbReference type="NCBI Taxonomy" id="2576905"/>
    <lineage>
        <taxon>Bacteria</taxon>
        <taxon>Bacillati</taxon>
        <taxon>Actinomycetota</taxon>
        <taxon>Actinomycetes</taxon>
        <taxon>Pseudonocardiales</taxon>
        <taxon>Pseudonocardiaceae</taxon>
        <taxon>Amycolatopsis</taxon>
    </lineage>
</organism>
<dbReference type="RefSeq" id="WP_183126289.1">
    <property type="nucleotide sequence ID" value="NZ_JACJHR010000070.1"/>
</dbReference>
<sequence>MTSRSLDPDGTVSSEAPEQKPEPTEPGPEASTDDWVRYVNQRYPRRGVTAPGSHMGRR</sequence>
<evidence type="ECO:0000256" key="1">
    <source>
        <dbReference type="SAM" id="MobiDB-lite"/>
    </source>
</evidence>
<evidence type="ECO:0000313" key="3">
    <source>
        <dbReference type="Proteomes" id="UP000550260"/>
    </source>
</evidence>
<dbReference type="EMBL" id="JACJHR010000070">
    <property type="protein sequence ID" value="MBB2504333.1"/>
    <property type="molecule type" value="Genomic_DNA"/>
</dbReference>
<comment type="caution">
    <text evidence="2">The sequence shown here is derived from an EMBL/GenBank/DDBJ whole genome shotgun (WGS) entry which is preliminary data.</text>
</comment>
<accession>A0A8E2B9S0</accession>
<proteinExistence type="predicted"/>
<feature type="region of interest" description="Disordered" evidence="1">
    <location>
        <begin position="1"/>
        <end position="58"/>
    </location>
</feature>
<protein>
    <submittedName>
        <fullName evidence="2">Uncharacterized protein</fullName>
    </submittedName>
</protein>